<feature type="non-terminal residue" evidence="2">
    <location>
        <position position="1"/>
    </location>
</feature>
<dbReference type="SUPFAM" id="SSF51621">
    <property type="entry name" value="Phosphoenolpyruvate/pyruvate domain"/>
    <property type="match status" value="1"/>
</dbReference>
<comment type="caution">
    <text evidence="2">The sequence shown here is derived from an EMBL/GenBank/DDBJ whole genome shotgun (WGS) entry which is preliminary data.</text>
</comment>
<dbReference type="InterPro" id="IPR010121">
    <property type="entry name" value="Pyruvate_phosphate_dikinase"/>
</dbReference>
<proteinExistence type="predicted"/>
<dbReference type="PROSITE" id="PS00742">
    <property type="entry name" value="PEP_ENZYMES_2"/>
    <property type="match status" value="1"/>
</dbReference>
<reference evidence="2" key="1">
    <citation type="submission" date="2022-03" db="EMBL/GenBank/DDBJ databases">
        <title>A functionally conserved STORR gene fusion in Papaver species that diverged 16.8 million years ago.</title>
        <authorList>
            <person name="Catania T."/>
        </authorList>
    </citation>
    <scope>NUCLEOTIDE SEQUENCE</scope>
    <source>
        <strain evidence="2">S-191538</strain>
    </source>
</reference>
<protein>
    <recommendedName>
        <fullName evidence="1">PEP-utilising enzyme C-terminal domain-containing protein</fullName>
    </recommendedName>
</protein>
<evidence type="ECO:0000259" key="1">
    <source>
        <dbReference type="Pfam" id="PF02896"/>
    </source>
</evidence>
<dbReference type="Pfam" id="PF02896">
    <property type="entry name" value="PEP-utilizers_C"/>
    <property type="match status" value="1"/>
</dbReference>
<keyword evidence="3" id="KW-1185">Reference proteome</keyword>
<dbReference type="Gene3D" id="3.20.20.60">
    <property type="entry name" value="Phosphoenolpyruvate-binding domains"/>
    <property type="match status" value="1"/>
</dbReference>
<dbReference type="InterPro" id="IPR015813">
    <property type="entry name" value="Pyrv/PenolPyrv_kinase-like_dom"/>
</dbReference>
<accession>A0AA42AUW6</accession>
<evidence type="ECO:0000313" key="2">
    <source>
        <dbReference type="EMBL" id="MCL7041938.1"/>
    </source>
</evidence>
<sequence>MQARAIFQAAINMTNQGVKVLPEIMVPLVGTPQELGHQANVIRGVAKKVFSEMGTTVAYKIGTMIEIPRAALVADEIAKHADFFSFGTNDLTQMTFGYSRDDAGKFLPQYLAQGILQNDPFQVIDTKGVGQLVKMATERGRGAKPSLKVGICGEHGGDPTSVAFFAEAGLDYVSCSPFRVPIARLAAAQVV</sequence>
<dbReference type="Proteomes" id="UP001177140">
    <property type="component" value="Unassembled WGS sequence"/>
</dbReference>
<dbReference type="InterPro" id="IPR000121">
    <property type="entry name" value="PEP_util_C"/>
</dbReference>
<dbReference type="InterPro" id="IPR040442">
    <property type="entry name" value="Pyrv_kinase-like_dom_sf"/>
</dbReference>
<dbReference type="PANTHER" id="PTHR22931:SF9">
    <property type="entry name" value="PYRUVATE, PHOSPHATE DIKINASE 1, CHLOROPLASTIC"/>
    <property type="match status" value="1"/>
</dbReference>
<organism evidence="2 3">
    <name type="scientific">Papaver nudicaule</name>
    <name type="common">Iceland poppy</name>
    <dbReference type="NCBI Taxonomy" id="74823"/>
    <lineage>
        <taxon>Eukaryota</taxon>
        <taxon>Viridiplantae</taxon>
        <taxon>Streptophyta</taxon>
        <taxon>Embryophyta</taxon>
        <taxon>Tracheophyta</taxon>
        <taxon>Spermatophyta</taxon>
        <taxon>Magnoliopsida</taxon>
        <taxon>Ranunculales</taxon>
        <taxon>Papaveraceae</taxon>
        <taxon>Papaveroideae</taxon>
        <taxon>Papaver</taxon>
    </lineage>
</organism>
<dbReference type="GO" id="GO:0050242">
    <property type="term" value="F:pyruvate, phosphate dikinase activity"/>
    <property type="evidence" value="ECO:0007669"/>
    <property type="project" value="InterPro"/>
</dbReference>
<dbReference type="EMBL" id="JAJJMA010229286">
    <property type="protein sequence ID" value="MCL7041938.1"/>
    <property type="molecule type" value="Genomic_DNA"/>
</dbReference>
<gene>
    <name evidence="2" type="ORF">MKW94_015677</name>
</gene>
<dbReference type="InterPro" id="IPR023151">
    <property type="entry name" value="PEP_util_CS"/>
</dbReference>
<feature type="domain" description="PEP-utilising enzyme C-terminal" evidence="1">
    <location>
        <begin position="1"/>
        <end position="190"/>
    </location>
</feature>
<dbReference type="PANTHER" id="PTHR22931">
    <property type="entry name" value="PHOSPHOENOLPYRUVATE DIKINASE-RELATED"/>
    <property type="match status" value="1"/>
</dbReference>
<dbReference type="AlphaFoldDB" id="A0AA42AUW6"/>
<name>A0AA42AUW6_PAPNU</name>
<evidence type="ECO:0000313" key="3">
    <source>
        <dbReference type="Proteomes" id="UP001177140"/>
    </source>
</evidence>